<dbReference type="Proteomes" id="UP000019113">
    <property type="component" value="Unassembled WGS sequence"/>
</dbReference>
<dbReference type="InterPro" id="IPR052904">
    <property type="entry name" value="Acyl-CoA_dehydrogenase-like"/>
</dbReference>
<feature type="domain" description="Adaptive response protein AidB N-terminal" evidence="8">
    <location>
        <begin position="17"/>
        <end position="169"/>
    </location>
</feature>
<dbReference type="OrthoDB" id="9771038at2"/>
<dbReference type="Pfam" id="PF02770">
    <property type="entry name" value="Acyl-CoA_dh_M"/>
    <property type="match status" value="1"/>
</dbReference>
<dbReference type="STRING" id="1178482.AR456_09890"/>
<evidence type="ECO:0000259" key="8">
    <source>
        <dbReference type="Pfam" id="PF18158"/>
    </source>
</evidence>
<dbReference type="Gene3D" id="6.10.250.600">
    <property type="match status" value="1"/>
</dbReference>
<reference evidence="9 10" key="1">
    <citation type="submission" date="2013-08" db="EMBL/GenBank/DDBJ databases">
        <title>draft genome of Halomonas huanghegensis, strain BJGMM-B45T.</title>
        <authorList>
            <person name="Miao C."/>
            <person name="Wan Y."/>
            <person name="Jin W."/>
        </authorList>
    </citation>
    <scope>NUCLEOTIDE SEQUENCE [LARGE SCALE GENOMIC DNA]</scope>
    <source>
        <strain evidence="9 10">BJGMM-B45</strain>
    </source>
</reference>
<dbReference type="RefSeq" id="WP_021817568.1">
    <property type="nucleotide sequence ID" value="NZ_AVBC01000014.1"/>
</dbReference>
<dbReference type="InterPro" id="IPR009075">
    <property type="entry name" value="AcylCo_DH/oxidase_C"/>
</dbReference>
<comment type="caution">
    <text evidence="9">The sequence shown here is derived from an EMBL/GenBank/DDBJ whole genome shotgun (WGS) entry which is preliminary data.</text>
</comment>
<dbReference type="PATRIC" id="fig|1178482.3.peg.624"/>
<evidence type="ECO:0008006" key="11">
    <source>
        <dbReference type="Google" id="ProtNLM"/>
    </source>
</evidence>
<evidence type="ECO:0000259" key="7">
    <source>
        <dbReference type="Pfam" id="PF02770"/>
    </source>
</evidence>
<dbReference type="SUPFAM" id="SSF47203">
    <property type="entry name" value="Acyl-CoA dehydrogenase C-terminal domain-like"/>
    <property type="match status" value="1"/>
</dbReference>
<organism evidence="9 10">
    <name type="scientific">Halomonas huangheensis</name>
    <dbReference type="NCBI Taxonomy" id="1178482"/>
    <lineage>
        <taxon>Bacteria</taxon>
        <taxon>Pseudomonadati</taxon>
        <taxon>Pseudomonadota</taxon>
        <taxon>Gammaproteobacteria</taxon>
        <taxon>Oceanospirillales</taxon>
        <taxon>Halomonadaceae</taxon>
        <taxon>Halomonas</taxon>
    </lineage>
</organism>
<protein>
    <recommendedName>
        <fullName evidence="11">Acyl-CoA dehydrogenase</fullName>
    </recommendedName>
</protein>
<dbReference type="AlphaFoldDB" id="W1NCM5"/>
<dbReference type="SUPFAM" id="SSF56645">
    <property type="entry name" value="Acyl-CoA dehydrogenase NM domain-like"/>
    <property type="match status" value="1"/>
</dbReference>
<evidence type="ECO:0000256" key="1">
    <source>
        <dbReference type="ARBA" id="ARBA00009347"/>
    </source>
</evidence>
<name>W1NCM5_9GAMM</name>
<dbReference type="Gene3D" id="1.20.140.10">
    <property type="entry name" value="Butyryl-CoA Dehydrogenase, subunit A, domain 3"/>
    <property type="match status" value="1"/>
</dbReference>
<keyword evidence="3 4" id="KW-0274">FAD</keyword>
<evidence type="ECO:0000256" key="3">
    <source>
        <dbReference type="ARBA" id="ARBA00022827"/>
    </source>
</evidence>
<feature type="region of interest" description="Disordered" evidence="5">
    <location>
        <begin position="1"/>
        <end position="24"/>
    </location>
</feature>
<feature type="domain" description="Acyl-CoA oxidase/dehydrogenase middle" evidence="7">
    <location>
        <begin position="183"/>
        <end position="275"/>
    </location>
</feature>
<dbReference type="Pfam" id="PF00441">
    <property type="entry name" value="Acyl-CoA_dh_1"/>
    <property type="match status" value="1"/>
</dbReference>
<dbReference type="PANTHER" id="PTHR42707:SF3">
    <property type="entry name" value="ACYL-COA DEHYDROGENASE AIDB-RELATED"/>
    <property type="match status" value="1"/>
</dbReference>
<keyword evidence="2 4" id="KW-0285">Flavoprotein</keyword>
<evidence type="ECO:0000313" key="10">
    <source>
        <dbReference type="Proteomes" id="UP000019113"/>
    </source>
</evidence>
<dbReference type="InterPro" id="IPR041504">
    <property type="entry name" value="AidB_N"/>
</dbReference>
<evidence type="ECO:0000256" key="5">
    <source>
        <dbReference type="SAM" id="MobiDB-lite"/>
    </source>
</evidence>
<evidence type="ECO:0000256" key="2">
    <source>
        <dbReference type="ARBA" id="ARBA00022630"/>
    </source>
</evidence>
<dbReference type="Gene3D" id="2.40.110.20">
    <property type="match status" value="1"/>
</dbReference>
<dbReference type="EMBL" id="AVBC01000014">
    <property type="protein sequence ID" value="ERL52941.1"/>
    <property type="molecule type" value="Genomic_DNA"/>
</dbReference>
<gene>
    <name evidence="9" type="ORF">BJB45_16810</name>
</gene>
<comment type="similarity">
    <text evidence="1 4">Belongs to the acyl-CoA dehydrogenase family.</text>
</comment>
<evidence type="ECO:0000256" key="4">
    <source>
        <dbReference type="RuleBase" id="RU362125"/>
    </source>
</evidence>
<dbReference type="GO" id="GO:0003995">
    <property type="term" value="F:acyl-CoA dehydrogenase activity"/>
    <property type="evidence" value="ECO:0007669"/>
    <property type="project" value="TreeGrafter"/>
</dbReference>
<dbReference type="InterPro" id="IPR006091">
    <property type="entry name" value="Acyl-CoA_Oxase/DH_mid-dom"/>
</dbReference>
<proteinExistence type="inferred from homology"/>
<evidence type="ECO:0000313" key="9">
    <source>
        <dbReference type="EMBL" id="ERL52941.1"/>
    </source>
</evidence>
<sequence length="538" mass="58415">MTDSTPRSTLATHEVHNQPPLRGDIDLWSTDSALREAMSREGGQTAVVTNYARMMGSAEMRDAGMDANRHPPELVLFDQGGRRLDEVRFHPAWHKLMQASQSAGYASIAWQGTSGGHVTHAAMVYLASQVEPGHCCPMTMTYAAVPALSANSALADIWRPRLTATQYDPSPRPIEQKSSATLGMAMTEKQGGSDLRSNTTRAEPECDAYRLSGHKWFCSAPMSDGFLTLAQAPGGLTCFLVPRWLEGERNAIHIQRLKDKLGNRSNASSEIEYHNALGWRLGDEGAGVRTIIEMVHHTRLDTAMAPAGLMRGALATAHHWASHRSAFNRNLVDQPLMRSVLGDLALEVEGALALGLRVARAFDGDSAEDRAMARIGVALAKFLGNKRCPLVTYEAMEVLGGMGYVEETGLPLYYREAPLNGIWEGSGNVICLDILRTLAKEPLAAEALRADLMAAQGSDRRYDAALRAHLERWPGLPAESEARWFVERTALLLTASVLIRAGVAAVSDTFVTTRIAGERGHVIGALGGDMSSELLARI</sequence>
<feature type="domain" description="Acyl-CoA dehydrogenase/oxidase C-terminal" evidence="6">
    <location>
        <begin position="285"/>
        <end position="438"/>
    </location>
</feature>
<feature type="compositionally biased region" description="Polar residues" evidence="5">
    <location>
        <begin position="1"/>
        <end position="11"/>
    </location>
</feature>
<dbReference type="Pfam" id="PF18158">
    <property type="entry name" value="AidB_N"/>
    <property type="match status" value="1"/>
</dbReference>
<keyword evidence="4" id="KW-0560">Oxidoreductase</keyword>
<evidence type="ECO:0000259" key="6">
    <source>
        <dbReference type="Pfam" id="PF00441"/>
    </source>
</evidence>
<dbReference type="PANTHER" id="PTHR42707">
    <property type="entry name" value="ACYL-COA DEHYDROGENASE"/>
    <property type="match status" value="1"/>
</dbReference>
<dbReference type="InterPro" id="IPR036250">
    <property type="entry name" value="AcylCo_DH-like_C"/>
</dbReference>
<dbReference type="InterPro" id="IPR009100">
    <property type="entry name" value="AcylCoA_DH/oxidase_NM_dom_sf"/>
</dbReference>
<accession>W1NCM5</accession>
<dbReference type="eggNOG" id="COG1960">
    <property type="taxonomic scope" value="Bacteria"/>
</dbReference>
<dbReference type="KEGG" id="hhu:AR456_09890"/>
<comment type="cofactor">
    <cofactor evidence="4">
        <name>FAD</name>
        <dbReference type="ChEBI" id="CHEBI:57692"/>
    </cofactor>
</comment>
<keyword evidence="10" id="KW-1185">Reference proteome</keyword>